<evidence type="ECO:0000313" key="20">
    <source>
        <dbReference type="Proteomes" id="UP001325479"/>
    </source>
</evidence>
<gene>
    <name evidence="19" type="primary">recG</name>
    <name evidence="19" type="ORF">U0042_16185</name>
</gene>
<evidence type="ECO:0000256" key="10">
    <source>
        <dbReference type="ARBA" id="ARBA00023204"/>
    </source>
</evidence>
<dbReference type="Proteomes" id="UP001325479">
    <property type="component" value="Chromosome"/>
</dbReference>
<dbReference type="EMBL" id="CP139965">
    <property type="protein sequence ID" value="WQD75685.1"/>
    <property type="molecule type" value="Genomic_DNA"/>
</dbReference>
<keyword evidence="8" id="KW-0238">DNA-binding</keyword>
<feature type="region of interest" description="Disordered" evidence="16">
    <location>
        <begin position="1"/>
        <end position="122"/>
    </location>
</feature>
<protein>
    <recommendedName>
        <fullName evidence="2 15">ATP-dependent DNA helicase RecG</fullName>
        <ecNumber evidence="13 15">5.6.2.4</ecNumber>
    </recommendedName>
</protein>
<comment type="catalytic activity">
    <reaction evidence="14 15">
        <text>ATP + H2O = ADP + phosphate + H(+)</text>
        <dbReference type="Rhea" id="RHEA:13065"/>
        <dbReference type="ChEBI" id="CHEBI:15377"/>
        <dbReference type="ChEBI" id="CHEBI:15378"/>
        <dbReference type="ChEBI" id="CHEBI:30616"/>
        <dbReference type="ChEBI" id="CHEBI:43474"/>
        <dbReference type="ChEBI" id="CHEBI:456216"/>
        <dbReference type="EC" id="5.6.2.4"/>
    </reaction>
</comment>
<evidence type="ECO:0000259" key="17">
    <source>
        <dbReference type="PROSITE" id="PS51192"/>
    </source>
</evidence>
<dbReference type="Gene3D" id="3.40.50.300">
    <property type="entry name" value="P-loop containing nucleotide triphosphate hydrolases"/>
    <property type="match status" value="2"/>
</dbReference>
<dbReference type="CDD" id="cd17992">
    <property type="entry name" value="DEXHc_RecG"/>
    <property type="match status" value="1"/>
</dbReference>
<dbReference type="NCBIfam" id="NF008163">
    <property type="entry name" value="PRK10917.1-1"/>
    <property type="match status" value="1"/>
</dbReference>
<dbReference type="NCBIfam" id="NF008166">
    <property type="entry name" value="PRK10917.1-4"/>
    <property type="match status" value="1"/>
</dbReference>
<dbReference type="Pfam" id="PF00271">
    <property type="entry name" value="Helicase_C"/>
    <property type="match status" value="1"/>
</dbReference>
<dbReference type="SMART" id="SM00490">
    <property type="entry name" value="HELICc"/>
    <property type="match status" value="1"/>
</dbReference>
<keyword evidence="20" id="KW-1185">Reference proteome</keyword>
<dbReference type="RefSeq" id="WP_114813387.1">
    <property type="nucleotide sequence ID" value="NZ_CP139965.1"/>
</dbReference>
<dbReference type="Pfam" id="PF17191">
    <property type="entry name" value="RecG_wedge"/>
    <property type="match status" value="1"/>
</dbReference>
<evidence type="ECO:0000256" key="6">
    <source>
        <dbReference type="ARBA" id="ARBA00022806"/>
    </source>
</evidence>
<keyword evidence="4 15" id="KW-0227">DNA damage</keyword>
<evidence type="ECO:0000256" key="12">
    <source>
        <dbReference type="ARBA" id="ARBA00034617"/>
    </source>
</evidence>
<keyword evidence="11" id="KW-0413">Isomerase</keyword>
<keyword evidence="5 15" id="KW-0378">Hydrolase</keyword>
<dbReference type="PANTHER" id="PTHR47964:SF1">
    <property type="entry name" value="ATP-DEPENDENT DNA HELICASE HOMOLOG RECG, CHLOROPLASTIC"/>
    <property type="match status" value="1"/>
</dbReference>
<evidence type="ECO:0000256" key="5">
    <source>
        <dbReference type="ARBA" id="ARBA00022801"/>
    </source>
</evidence>
<feature type="compositionally biased region" description="Low complexity" evidence="16">
    <location>
        <begin position="75"/>
        <end position="95"/>
    </location>
</feature>
<proteinExistence type="inferred from homology"/>
<dbReference type="InterPro" id="IPR001650">
    <property type="entry name" value="Helicase_C-like"/>
</dbReference>
<dbReference type="InterPro" id="IPR011545">
    <property type="entry name" value="DEAD/DEAH_box_helicase_dom"/>
</dbReference>
<comment type="similarity">
    <text evidence="1 15">Belongs to the helicase family. RecG subfamily.</text>
</comment>
<evidence type="ECO:0000256" key="8">
    <source>
        <dbReference type="ARBA" id="ARBA00023125"/>
    </source>
</evidence>
<keyword evidence="9 15" id="KW-0233">DNA recombination</keyword>
<dbReference type="InterPro" id="IPR033454">
    <property type="entry name" value="RecG_wedge"/>
</dbReference>
<keyword evidence="7 15" id="KW-0067">ATP-binding</keyword>
<sequence length="805" mass="86929">MPFPSRPLNPAESRSQHSQHSQDTHALDSDAAGEVRDVSASGANGGEDADGLSGGGDRGAHSDPTPAPRRKSKAAAKSAPSKRGASKAAEAAAGETGDESGGAEGSGDSKPATASKPAAAKPADKLARLGLHRDIDLVLHLPMRYEDETTLTPIGELLPGGTAQTEGVVFDNEIAYRPRRQLLVKLRDDAGDELVLRFLNFYGSQVTQMGIGKRLRVRGDVRGGFFGMEMVHPMVRVVEADTPLPQALTPVYPSTAGVTQAYLRKAIDNALSRTALPELLPEAIARRYFAPLGLPPLMDAVRTLHHPAADADETALIDGTHPAWSRIKFEELLAQQLSLKRAHEERRTRAAPAMPRRAPDDVTSLVARLMQTLPFKLTGAQQRVVGEISHDLTQPHPMQRLLQGDVGSGKTVVAALAAAQAIDAGYQAAMMAPTEILAEQHARKLRDWLEPLGVSVAWLAGSLKSKEKRAALEAAALGTARLVVGTHAIIQDTVEFARLGLVIVDEQHRFGVAQRLALRAKAAQAADGARDFQPHQLMMSATPIPRTLAMTYYADLDVSTIDELPPGRTPILTKLVSDARREEVIARVREAALTGRQVYWVCPLIEESETLQLQTAVETFETLVAALPELRVGLVHGRLAPAEKAAVMEAFSRNEVQLLVATTVIEVGVDVPNASLMVIEHAERFGLAQLHQLRGRVGRGSTASVCVLLYSGPLSQAGRARLQTMRETTDGFEIARRDLEIRGPGEFLGARQSGAAMLRFASLENDGWLIEPAREAAEQLLHEYPHVVAQHLTRWLGAREQYLKA</sequence>
<evidence type="ECO:0000256" key="15">
    <source>
        <dbReference type="RuleBase" id="RU363016"/>
    </source>
</evidence>
<dbReference type="NCBIfam" id="NF008168">
    <property type="entry name" value="PRK10917.2-2"/>
    <property type="match status" value="1"/>
</dbReference>
<evidence type="ECO:0000256" key="4">
    <source>
        <dbReference type="ARBA" id="ARBA00022763"/>
    </source>
</evidence>
<dbReference type="SUPFAM" id="SSF50249">
    <property type="entry name" value="Nucleic acid-binding proteins"/>
    <property type="match status" value="1"/>
</dbReference>
<evidence type="ECO:0000256" key="16">
    <source>
        <dbReference type="SAM" id="MobiDB-lite"/>
    </source>
</evidence>
<evidence type="ECO:0000313" key="19">
    <source>
        <dbReference type="EMBL" id="WQD75685.1"/>
    </source>
</evidence>
<dbReference type="CDD" id="cd18811">
    <property type="entry name" value="SF2_C_RecG"/>
    <property type="match status" value="1"/>
</dbReference>
<dbReference type="PANTHER" id="PTHR47964">
    <property type="entry name" value="ATP-DEPENDENT DNA HELICASE HOMOLOG RECG, CHLOROPLASTIC"/>
    <property type="match status" value="1"/>
</dbReference>
<dbReference type="GO" id="GO:0003678">
    <property type="term" value="F:DNA helicase activity"/>
    <property type="evidence" value="ECO:0007669"/>
    <property type="project" value="UniProtKB-EC"/>
</dbReference>
<organism evidence="19 20">
    <name type="scientific">Paraburkholderia kururiensis</name>
    <dbReference type="NCBI Taxonomy" id="984307"/>
    <lineage>
        <taxon>Bacteria</taxon>
        <taxon>Pseudomonadati</taxon>
        <taxon>Pseudomonadota</taxon>
        <taxon>Betaproteobacteria</taxon>
        <taxon>Burkholderiales</taxon>
        <taxon>Burkholderiaceae</taxon>
        <taxon>Paraburkholderia</taxon>
    </lineage>
</organism>
<dbReference type="NCBIfam" id="TIGR00643">
    <property type="entry name" value="recG"/>
    <property type="match status" value="1"/>
</dbReference>
<dbReference type="NCBIfam" id="NF008165">
    <property type="entry name" value="PRK10917.1-3"/>
    <property type="match status" value="1"/>
</dbReference>
<comment type="function">
    <text evidence="15">Plays a critical role in recombination and DNA repair. Helps process Holliday junction intermediates to mature products by catalyzing branch migration. Has replication fork regression activity, unwinds stalled or blocked replication forks to make a HJ that can be resolved. Has a DNA unwinding activity characteristic of a DNA helicase with 3'-5' polarity.</text>
</comment>
<dbReference type="Pfam" id="PF00270">
    <property type="entry name" value="DEAD"/>
    <property type="match status" value="1"/>
</dbReference>
<dbReference type="InterPro" id="IPR004609">
    <property type="entry name" value="ATP-dep_DNA_helicase_RecG"/>
</dbReference>
<evidence type="ECO:0000256" key="1">
    <source>
        <dbReference type="ARBA" id="ARBA00007504"/>
    </source>
</evidence>
<dbReference type="InterPro" id="IPR045562">
    <property type="entry name" value="RecG_dom3_C"/>
</dbReference>
<feature type="compositionally biased region" description="Low complexity" evidence="16">
    <location>
        <begin position="106"/>
        <end position="121"/>
    </location>
</feature>
<dbReference type="SUPFAM" id="SSF52540">
    <property type="entry name" value="P-loop containing nucleoside triphosphate hydrolases"/>
    <property type="match status" value="2"/>
</dbReference>
<evidence type="ECO:0000259" key="18">
    <source>
        <dbReference type="PROSITE" id="PS51194"/>
    </source>
</evidence>
<dbReference type="GO" id="GO:0016787">
    <property type="term" value="F:hydrolase activity"/>
    <property type="evidence" value="ECO:0007669"/>
    <property type="project" value="UniProtKB-KW"/>
</dbReference>
<dbReference type="PROSITE" id="PS51194">
    <property type="entry name" value="HELICASE_CTER"/>
    <property type="match status" value="1"/>
</dbReference>
<keyword evidence="10 15" id="KW-0234">DNA repair</keyword>
<name>A0ABZ0WEE0_9BURK</name>
<evidence type="ECO:0000256" key="13">
    <source>
        <dbReference type="ARBA" id="ARBA00034808"/>
    </source>
</evidence>
<evidence type="ECO:0000256" key="14">
    <source>
        <dbReference type="ARBA" id="ARBA00048988"/>
    </source>
</evidence>
<dbReference type="InterPro" id="IPR014001">
    <property type="entry name" value="Helicase_ATP-bd"/>
</dbReference>
<accession>A0ABZ0WEE0</accession>
<evidence type="ECO:0000256" key="11">
    <source>
        <dbReference type="ARBA" id="ARBA00023235"/>
    </source>
</evidence>
<dbReference type="EC" id="5.6.2.4" evidence="13 15"/>
<dbReference type="InterPro" id="IPR047112">
    <property type="entry name" value="RecG/Mfd"/>
</dbReference>
<comment type="catalytic activity">
    <reaction evidence="12 15">
        <text>Couples ATP hydrolysis with the unwinding of duplex DNA by translocating in the 3'-5' direction.</text>
        <dbReference type="EC" id="5.6.2.4"/>
    </reaction>
</comment>
<feature type="domain" description="Helicase ATP-binding" evidence="17">
    <location>
        <begin position="391"/>
        <end position="561"/>
    </location>
</feature>
<reference evidence="19 20" key="1">
    <citation type="submission" date="2023-12" db="EMBL/GenBank/DDBJ databases">
        <title>Genome sequencing and assembly of bacterial species from a model synthetic community.</title>
        <authorList>
            <person name="Hogle S.L."/>
        </authorList>
    </citation>
    <scope>NUCLEOTIDE SEQUENCE [LARGE SCALE GENOMIC DNA]</scope>
    <source>
        <strain evidence="19 20">HAMBI 2494</strain>
    </source>
</reference>
<dbReference type="SMART" id="SM00487">
    <property type="entry name" value="DEXDc"/>
    <property type="match status" value="1"/>
</dbReference>
<dbReference type="PROSITE" id="PS51192">
    <property type="entry name" value="HELICASE_ATP_BIND_1"/>
    <property type="match status" value="1"/>
</dbReference>
<feature type="domain" description="Helicase C-terminal" evidence="18">
    <location>
        <begin position="594"/>
        <end position="740"/>
    </location>
</feature>
<evidence type="ECO:0000256" key="9">
    <source>
        <dbReference type="ARBA" id="ARBA00023172"/>
    </source>
</evidence>
<dbReference type="CDD" id="cd04488">
    <property type="entry name" value="RecG_wedge_OBF"/>
    <property type="match status" value="1"/>
</dbReference>
<evidence type="ECO:0000256" key="2">
    <source>
        <dbReference type="ARBA" id="ARBA00017846"/>
    </source>
</evidence>
<dbReference type="Pfam" id="PF19833">
    <property type="entry name" value="RecG_dom3_C"/>
    <property type="match status" value="1"/>
</dbReference>
<keyword evidence="3 15" id="KW-0547">Nucleotide-binding</keyword>
<evidence type="ECO:0000256" key="3">
    <source>
        <dbReference type="ARBA" id="ARBA00022741"/>
    </source>
</evidence>
<keyword evidence="6 15" id="KW-0347">Helicase</keyword>
<evidence type="ECO:0000256" key="7">
    <source>
        <dbReference type="ARBA" id="ARBA00022840"/>
    </source>
</evidence>
<dbReference type="InterPro" id="IPR012340">
    <property type="entry name" value="NA-bd_OB-fold"/>
</dbReference>
<feature type="compositionally biased region" description="Basic and acidic residues" evidence="16">
    <location>
        <begin position="20"/>
        <end position="37"/>
    </location>
</feature>
<dbReference type="InterPro" id="IPR027417">
    <property type="entry name" value="P-loop_NTPase"/>
</dbReference>